<evidence type="ECO:0000256" key="1">
    <source>
        <dbReference type="SAM" id="Coils"/>
    </source>
</evidence>
<evidence type="ECO:0000259" key="2">
    <source>
        <dbReference type="Pfam" id="PF23931"/>
    </source>
</evidence>
<dbReference type="InterPro" id="IPR057630">
    <property type="entry name" value="Terminase_6"/>
</dbReference>
<protein>
    <recommendedName>
        <fullName evidence="2">Terminase small subunit actinomycetes phage-type domain-containing protein</fullName>
    </recommendedName>
</protein>
<proteinExistence type="predicted"/>
<keyword evidence="4" id="KW-1185">Reference proteome</keyword>
<sequence>MPPRRTLKAVEPQTNDRETPNLCQAVLGALEAMTWLTESDSALIALALRYADEIEQATEQAAELERLTRDLAGDEGAYKRLKALEAKVDVTKRVGWLGPQLQGVLRDLGGTPAARKAMGADKPVGGRLAELRRGAGKGAGKYDS</sequence>
<name>A0A1H6A7N3_9ACTN</name>
<feature type="domain" description="Terminase small subunit actinomycetes phage-type" evidence="2">
    <location>
        <begin position="25"/>
        <end position="137"/>
    </location>
</feature>
<dbReference type="EMBL" id="FNVO01000005">
    <property type="protein sequence ID" value="SEG44738.1"/>
    <property type="molecule type" value="Genomic_DNA"/>
</dbReference>
<keyword evidence="1" id="KW-0175">Coiled coil</keyword>
<evidence type="ECO:0000313" key="3">
    <source>
        <dbReference type="EMBL" id="SEG44738.1"/>
    </source>
</evidence>
<dbReference type="AlphaFoldDB" id="A0A1H6A7N3"/>
<accession>A0A1H6A7N3</accession>
<feature type="coiled-coil region" evidence="1">
    <location>
        <begin position="47"/>
        <end position="74"/>
    </location>
</feature>
<gene>
    <name evidence="3" type="ORF">SAMN04489712_105268</name>
</gene>
<reference evidence="4" key="1">
    <citation type="submission" date="2016-10" db="EMBL/GenBank/DDBJ databases">
        <authorList>
            <person name="Varghese N."/>
            <person name="Submissions S."/>
        </authorList>
    </citation>
    <scope>NUCLEOTIDE SEQUENCE [LARGE SCALE GENOMIC DNA]</scope>
    <source>
        <strain evidence="4">DSM 43163</strain>
    </source>
</reference>
<evidence type="ECO:0000313" key="4">
    <source>
        <dbReference type="Proteomes" id="UP000236723"/>
    </source>
</evidence>
<dbReference type="Pfam" id="PF23931">
    <property type="entry name" value="Terminase_6"/>
    <property type="match status" value="1"/>
</dbReference>
<organism evidence="3 4">
    <name type="scientific">Thermomonospora echinospora</name>
    <dbReference type="NCBI Taxonomy" id="1992"/>
    <lineage>
        <taxon>Bacteria</taxon>
        <taxon>Bacillati</taxon>
        <taxon>Actinomycetota</taxon>
        <taxon>Actinomycetes</taxon>
        <taxon>Streptosporangiales</taxon>
        <taxon>Thermomonosporaceae</taxon>
        <taxon>Thermomonospora</taxon>
    </lineage>
</organism>
<dbReference type="Proteomes" id="UP000236723">
    <property type="component" value="Unassembled WGS sequence"/>
</dbReference>